<dbReference type="CDD" id="cd04458">
    <property type="entry name" value="CSP_CDS"/>
    <property type="match status" value="1"/>
</dbReference>
<dbReference type="InterPro" id="IPR002059">
    <property type="entry name" value="CSP_DNA-bd"/>
</dbReference>
<name>A0ABV7M7I3_9GAMM</name>
<dbReference type="Proteomes" id="UP001595640">
    <property type="component" value="Unassembled WGS sequence"/>
</dbReference>
<dbReference type="InterPro" id="IPR012340">
    <property type="entry name" value="NA-bd_OB-fold"/>
</dbReference>
<protein>
    <submittedName>
        <fullName evidence="2">Cold-shock protein</fullName>
    </submittedName>
</protein>
<dbReference type="Gene3D" id="2.40.50.140">
    <property type="entry name" value="Nucleic acid-binding proteins"/>
    <property type="match status" value="1"/>
</dbReference>
<dbReference type="EMBL" id="JBHRUH010000044">
    <property type="protein sequence ID" value="MFC3294215.1"/>
    <property type="molecule type" value="Genomic_DNA"/>
</dbReference>
<dbReference type="Pfam" id="PF00313">
    <property type="entry name" value="CSD"/>
    <property type="match status" value="1"/>
</dbReference>
<keyword evidence="3" id="KW-1185">Reference proteome</keyword>
<dbReference type="RefSeq" id="WP_019020786.1">
    <property type="nucleotide sequence ID" value="NZ_BMXD01000021.1"/>
</dbReference>
<dbReference type="SUPFAM" id="SSF50249">
    <property type="entry name" value="Nucleic acid-binding proteins"/>
    <property type="match status" value="1"/>
</dbReference>
<organism evidence="2 3">
    <name type="scientific">Modicisalibacter luteus</name>
    <dbReference type="NCBI Taxonomy" id="453962"/>
    <lineage>
        <taxon>Bacteria</taxon>
        <taxon>Pseudomonadati</taxon>
        <taxon>Pseudomonadota</taxon>
        <taxon>Gammaproteobacteria</taxon>
        <taxon>Oceanospirillales</taxon>
        <taxon>Halomonadaceae</taxon>
        <taxon>Modicisalibacter</taxon>
    </lineage>
</organism>
<gene>
    <name evidence="2" type="ORF">ACFOEI_19450</name>
</gene>
<dbReference type="InterPro" id="IPR011129">
    <property type="entry name" value="CSD"/>
</dbReference>
<sequence>MQKMTGQVKTTRHAKGFGFITGDDGLDRFFHVTSMVGGQPLPPEGARVVFVAKEDRRGPAAIQVTPLARFTLNNDNPKTIDCHAVSVSAASFRGSAPIMVCRCALYARSAVLDSPCSGGHG</sequence>
<accession>A0ABV7M7I3</accession>
<proteinExistence type="predicted"/>
<evidence type="ECO:0000259" key="1">
    <source>
        <dbReference type="PROSITE" id="PS51857"/>
    </source>
</evidence>
<dbReference type="PROSITE" id="PS51857">
    <property type="entry name" value="CSD_2"/>
    <property type="match status" value="1"/>
</dbReference>
<evidence type="ECO:0000313" key="2">
    <source>
        <dbReference type="EMBL" id="MFC3294215.1"/>
    </source>
</evidence>
<feature type="domain" description="CSD" evidence="1">
    <location>
        <begin position="3"/>
        <end position="66"/>
    </location>
</feature>
<comment type="caution">
    <text evidence="2">The sequence shown here is derived from an EMBL/GenBank/DDBJ whole genome shotgun (WGS) entry which is preliminary data.</text>
</comment>
<dbReference type="SMART" id="SM00357">
    <property type="entry name" value="CSP"/>
    <property type="match status" value="1"/>
</dbReference>
<evidence type="ECO:0000313" key="3">
    <source>
        <dbReference type="Proteomes" id="UP001595640"/>
    </source>
</evidence>
<reference evidence="3" key="1">
    <citation type="journal article" date="2019" name="Int. J. Syst. Evol. Microbiol.">
        <title>The Global Catalogue of Microorganisms (GCM) 10K type strain sequencing project: providing services to taxonomists for standard genome sequencing and annotation.</title>
        <authorList>
            <consortium name="The Broad Institute Genomics Platform"/>
            <consortium name="The Broad Institute Genome Sequencing Center for Infectious Disease"/>
            <person name="Wu L."/>
            <person name="Ma J."/>
        </authorList>
    </citation>
    <scope>NUCLEOTIDE SEQUENCE [LARGE SCALE GENOMIC DNA]</scope>
    <source>
        <strain evidence="3">KCTC 12847</strain>
    </source>
</reference>